<gene>
    <name evidence="2" type="ORF">R53529_LOCUS2253</name>
    <name evidence="1" type="ORF">R53530_LOCUS2243</name>
</gene>
<dbReference type="EMBL" id="CAMXCS010000011">
    <property type="protein sequence ID" value="CAI3960141.1"/>
    <property type="molecule type" value="Genomic_DNA"/>
</dbReference>
<sequence>MATLFIANVRHQNFSYIFNVKGSGRGMTHRLELEPFTQKLVWKEADEESLLYLLDQIHHYGFKTFEEAMGCEHFDGYAYQFGRPFTVSQGNKIGEMDEMKLHFNKSLQRVGEIRRKEALFDAGSNLLRRAKPSDLSLLSEHPKNFGLTIQQKSNEYDNGGIHEKYGL</sequence>
<name>A0A9W4TQL4_9PROT</name>
<evidence type="ECO:0000313" key="4">
    <source>
        <dbReference type="Proteomes" id="UP001154259"/>
    </source>
</evidence>
<accession>A0A9W4TQL4</accession>
<evidence type="ECO:0000313" key="3">
    <source>
        <dbReference type="Proteomes" id="UP001154255"/>
    </source>
</evidence>
<evidence type="ECO:0000313" key="2">
    <source>
        <dbReference type="EMBL" id="CAI3960141.1"/>
    </source>
</evidence>
<protein>
    <submittedName>
        <fullName evidence="1">Uncharacterized protein</fullName>
    </submittedName>
</protein>
<reference evidence="1" key="1">
    <citation type="submission" date="2022-10" db="EMBL/GenBank/DDBJ databases">
        <authorList>
            <person name="Botero Cardona J."/>
        </authorList>
    </citation>
    <scope>NUCLEOTIDE SEQUENCE</scope>
    <source>
        <strain evidence="1">LMG 31819</strain>
        <strain evidence="2">R-53529</strain>
    </source>
</reference>
<dbReference type="EMBL" id="CAMXCM010000011">
    <property type="protein sequence ID" value="CAI3958015.1"/>
    <property type="molecule type" value="Genomic_DNA"/>
</dbReference>
<organism evidence="1 3">
    <name type="scientific">Commensalibacter communis</name>
    <dbReference type="NCBI Taxonomy" id="2972786"/>
    <lineage>
        <taxon>Bacteria</taxon>
        <taxon>Pseudomonadati</taxon>
        <taxon>Pseudomonadota</taxon>
        <taxon>Alphaproteobacteria</taxon>
        <taxon>Acetobacterales</taxon>
        <taxon>Acetobacteraceae</taxon>
    </lineage>
</organism>
<dbReference type="Proteomes" id="UP001154259">
    <property type="component" value="Unassembled WGS sequence"/>
</dbReference>
<dbReference type="AlphaFoldDB" id="A0A9W4TQL4"/>
<comment type="caution">
    <text evidence="1">The sequence shown here is derived from an EMBL/GenBank/DDBJ whole genome shotgun (WGS) entry which is preliminary data.</text>
</comment>
<proteinExistence type="predicted"/>
<evidence type="ECO:0000313" key="1">
    <source>
        <dbReference type="EMBL" id="CAI3958015.1"/>
    </source>
</evidence>
<dbReference type="RefSeq" id="WP_271790669.1">
    <property type="nucleotide sequence ID" value="NZ_CAMXCM010000011.1"/>
</dbReference>
<dbReference type="Proteomes" id="UP001154255">
    <property type="component" value="Unassembled WGS sequence"/>
</dbReference>
<keyword evidence="4" id="KW-1185">Reference proteome</keyword>